<reference evidence="2 3" key="1">
    <citation type="submission" date="2017-09" db="EMBL/GenBank/DDBJ databases">
        <title>Depth-based differentiation of microbial function through sediment-hosted aquifers and enrichment of novel symbionts in the deep terrestrial subsurface.</title>
        <authorList>
            <person name="Probst A.J."/>
            <person name="Ladd B."/>
            <person name="Jarett J.K."/>
            <person name="Geller-Mcgrath D.E."/>
            <person name="Sieber C.M."/>
            <person name="Emerson J.B."/>
            <person name="Anantharaman K."/>
            <person name="Thomas B.C."/>
            <person name="Malmstrom R."/>
            <person name="Stieglmeier M."/>
            <person name="Klingl A."/>
            <person name="Woyke T."/>
            <person name="Ryan C.M."/>
            <person name="Banfield J.F."/>
        </authorList>
    </citation>
    <scope>NUCLEOTIDE SEQUENCE [LARGE SCALE GENOMIC DNA]</scope>
    <source>
        <strain evidence="2">CG11_big_fil_rev_8_21_14_0_20_39_34</strain>
    </source>
</reference>
<organism evidence="2 3">
    <name type="scientific">Candidatus Magasanikbacteria bacterium CG11_big_fil_rev_8_21_14_0_20_39_34</name>
    <dbReference type="NCBI Taxonomy" id="1974653"/>
    <lineage>
        <taxon>Bacteria</taxon>
        <taxon>Candidatus Magasanikiibacteriota</taxon>
    </lineage>
</organism>
<name>A0A2H0N632_9BACT</name>
<gene>
    <name evidence="2" type="ORF">COV59_01320</name>
</gene>
<accession>A0A2H0N632</accession>
<dbReference type="Proteomes" id="UP000229600">
    <property type="component" value="Unassembled WGS sequence"/>
</dbReference>
<feature type="region of interest" description="Disordered" evidence="1">
    <location>
        <begin position="104"/>
        <end position="129"/>
    </location>
</feature>
<sequence length="299" mass="31849">MLPAVADVDVPRIHGGACRCLCSGVLLDRDAVVDVVLVLELELREVPEERLPVLPLVRVEQQVHRLLALDRGGVVLGALGGVAIATEVRPRDERPGLGEAGHLARRPAAEAAQGVQHANGVLGDDQDPRHEREALPQLGDLPPHAAEADVGVVGVDLPVVVVALLVVPVDHPQVGPPRRRDGGPRRGELGLIPHHGLPRGGPAIAPAVEHLDLPPVGGGEQLLDRRDPPELLDQLGPVLVGVLSRHTAQVDLHEEGKIPQLHPHVFGLVGHDSPTFIFPEHTPGSPVKERTPHASPEYW</sequence>
<evidence type="ECO:0000256" key="1">
    <source>
        <dbReference type="SAM" id="MobiDB-lite"/>
    </source>
</evidence>
<evidence type="ECO:0000313" key="2">
    <source>
        <dbReference type="EMBL" id="PIR04353.1"/>
    </source>
</evidence>
<protein>
    <submittedName>
        <fullName evidence="2">Uncharacterized protein</fullName>
    </submittedName>
</protein>
<comment type="caution">
    <text evidence="2">The sequence shown here is derived from an EMBL/GenBank/DDBJ whole genome shotgun (WGS) entry which is preliminary data.</text>
</comment>
<feature type="region of interest" description="Disordered" evidence="1">
    <location>
        <begin position="280"/>
        <end position="299"/>
    </location>
</feature>
<dbReference type="EMBL" id="PCWN01000004">
    <property type="protein sequence ID" value="PIR04353.1"/>
    <property type="molecule type" value="Genomic_DNA"/>
</dbReference>
<dbReference type="AlphaFoldDB" id="A0A2H0N632"/>
<evidence type="ECO:0000313" key="3">
    <source>
        <dbReference type="Proteomes" id="UP000229600"/>
    </source>
</evidence>
<proteinExistence type="predicted"/>